<keyword evidence="1" id="KW-0472">Membrane</keyword>
<name>A0ABY7GCA3_MYAAR</name>
<gene>
    <name evidence="2" type="ORF">MAR_033511</name>
</gene>
<sequence length="130" mass="14358">MDTGSFVFLDKLIDYAKKENRVCSPLSDCLPSESKLNLLFNAAVGLQITYIVLHGVTILLVTISQQREYYSDEPDVRKCCNGMIIFLAAAISYIGIIVFLSGVIQLPSFKGGPPRLSINLAMISLETQRL</sequence>
<reference evidence="2" key="1">
    <citation type="submission" date="2022-11" db="EMBL/GenBank/DDBJ databases">
        <title>Centuries of genome instability and evolution in soft-shell clam transmissible cancer (bioRxiv).</title>
        <authorList>
            <person name="Hart S.F.M."/>
            <person name="Yonemitsu M.A."/>
            <person name="Giersch R.M."/>
            <person name="Beal B.F."/>
            <person name="Arriagada G."/>
            <person name="Davis B.W."/>
            <person name="Ostrander E.A."/>
            <person name="Goff S.P."/>
            <person name="Metzger M.J."/>
        </authorList>
    </citation>
    <scope>NUCLEOTIDE SEQUENCE</scope>
    <source>
        <strain evidence="2">MELC-2E11</strain>
        <tissue evidence="2">Siphon/mantle</tissue>
    </source>
</reference>
<dbReference type="Proteomes" id="UP001164746">
    <property type="component" value="Chromosome 17"/>
</dbReference>
<keyword evidence="3" id="KW-1185">Reference proteome</keyword>
<keyword evidence="1" id="KW-1133">Transmembrane helix</keyword>
<feature type="transmembrane region" description="Helical" evidence="1">
    <location>
        <begin position="84"/>
        <end position="106"/>
    </location>
</feature>
<proteinExistence type="predicted"/>
<dbReference type="EMBL" id="CP111028">
    <property type="protein sequence ID" value="WAR30969.1"/>
    <property type="molecule type" value="Genomic_DNA"/>
</dbReference>
<evidence type="ECO:0000313" key="2">
    <source>
        <dbReference type="EMBL" id="WAR30969.1"/>
    </source>
</evidence>
<keyword evidence="1" id="KW-0812">Transmembrane</keyword>
<evidence type="ECO:0000313" key="3">
    <source>
        <dbReference type="Proteomes" id="UP001164746"/>
    </source>
</evidence>
<accession>A0ABY7GCA3</accession>
<feature type="transmembrane region" description="Helical" evidence="1">
    <location>
        <begin position="38"/>
        <end position="63"/>
    </location>
</feature>
<organism evidence="2 3">
    <name type="scientific">Mya arenaria</name>
    <name type="common">Soft-shell clam</name>
    <dbReference type="NCBI Taxonomy" id="6604"/>
    <lineage>
        <taxon>Eukaryota</taxon>
        <taxon>Metazoa</taxon>
        <taxon>Spiralia</taxon>
        <taxon>Lophotrochozoa</taxon>
        <taxon>Mollusca</taxon>
        <taxon>Bivalvia</taxon>
        <taxon>Autobranchia</taxon>
        <taxon>Heteroconchia</taxon>
        <taxon>Euheterodonta</taxon>
        <taxon>Imparidentia</taxon>
        <taxon>Neoheterodontei</taxon>
        <taxon>Myida</taxon>
        <taxon>Myoidea</taxon>
        <taxon>Myidae</taxon>
        <taxon>Mya</taxon>
    </lineage>
</organism>
<protein>
    <submittedName>
        <fullName evidence="2">Uncharacterized protein</fullName>
    </submittedName>
</protein>
<evidence type="ECO:0000256" key="1">
    <source>
        <dbReference type="SAM" id="Phobius"/>
    </source>
</evidence>